<reference evidence="1" key="1">
    <citation type="submission" date="2021-09" db="EMBL/GenBank/DDBJ databases">
        <authorList>
            <consortium name="AG Swart"/>
            <person name="Singh M."/>
            <person name="Singh A."/>
            <person name="Seah K."/>
            <person name="Emmerich C."/>
        </authorList>
    </citation>
    <scope>NUCLEOTIDE SEQUENCE</scope>
    <source>
        <strain evidence="1">ATCC30299</strain>
    </source>
</reference>
<keyword evidence="2" id="KW-1185">Reference proteome</keyword>
<organism evidence="1 2">
    <name type="scientific">Blepharisma stoltei</name>
    <dbReference type="NCBI Taxonomy" id="1481888"/>
    <lineage>
        <taxon>Eukaryota</taxon>
        <taxon>Sar</taxon>
        <taxon>Alveolata</taxon>
        <taxon>Ciliophora</taxon>
        <taxon>Postciliodesmatophora</taxon>
        <taxon>Heterotrichea</taxon>
        <taxon>Heterotrichida</taxon>
        <taxon>Blepharismidae</taxon>
        <taxon>Blepharisma</taxon>
    </lineage>
</organism>
<sequence>MEEDIELEYKDQPRGSGQNSDIARYENLITLAEYRYNRDASKLEQALLRTRKLGNIHLVGLHLRMIPLIEAAQTLPLEYAFYNWKSECRGPSINKLEKHKKLFRHLSRKILTRAFILFREKSYLPQNETMDGPGYAHGALPPIYAPEEDEFSDY</sequence>
<name>A0AAU9JXB1_9CILI</name>
<protein>
    <submittedName>
        <fullName evidence="1">Uncharacterized protein</fullName>
    </submittedName>
</protein>
<proteinExistence type="predicted"/>
<dbReference type="AlphaFoldDB" id="A0AAU9JXB1"/>
<dbReference type="EMBL" id="CAJZBQ010000047">
    <property type="protein sequence ID" value="CAG9329201.1"/>
    <property type="molecule type" value="Genomic_DNA"/>
</dbReference>
<evidence type="ECO:0000313" key="1">
    <source>
        <dbReference type="EMBL" id="CAG9329201.1"/>
    </source>
</evidence>
<comment type="caution">
    <text evidence="1">The sequence shown here is derived from an EMBL/GenBank/DDBJ whole genome shotgun (WGS) entry which is preliminary data.</text>
</comment>
<accession>A0AAU9JXB1</accession>
<evidence type="ECO:0000313" key="2">
    <source>
        <dbReference type="Proteomes" id="UP001162131"/>
    </source>
</evidence>
<gene>
    <name evidence="1" type="ORF">BSTOLATCC_MIC48029</name>
</gene>
<dbReference type="Proteomes" id="UP001162131">
    <property type="component" value="Unassembled WGS sequence"/>
</dbReference>